<evidence type="ECO:0000313" key="8">
    <source>
        <dbReference type="EMBL" id="KAA6336827.1"/>
    </source>
</evidence>
<dbReference type="PANTHER" id="PTHR30250">
    <property type="entry name" value="PST FAMILY PREDICTED COLANIC ACID TRANSPORTER"/>
    <property type="match status" value="1"/>
</dbReference>
<proteinExistence type="inferred from homology"/>
<feature type="transmembrane region" description="Helical" evidence="7">
    <location>
        <begin position="21"/>
        <end position="42"/>
    </location>
</feature>
<comment type="caution">
    <text evidence="9">The sequence shown here is derived from an EMBL/GenBank/DDBJ whole genome shotgun (WGS) entry which is preliminary data.</text>
</comment>
<comment type="subcellular location">
    <subcellularLocation>
        <location evidence="1">Cell membrane</location>
        <topology evidence="1">Multi-pass membrane protein</topology>
    </subcellularLocation>
</comment>
<feature type="transmembrane region" description="Helical" evidence="7">
    <location>
        <begin position="421"/>
        <end position="443"/>
    </location>
</feature>
<comment type="similarity">
    <text evidence="2">Belongs to the polysaccharide synthase family.</text>
</comment>
<organism evidence="9">
    <name type="scientific">termite gut metagenome</name>
    <dbReference type="NCBI Taxonomy" id="433724"/>
    <lineage>
        <taxon>unclassified sequences</taxon>
        <taxon>metagenomes</taxon>
        <taxon>organismal metagenomes</taxon>
    </lineage>
</organism>
<evidence type="ECO:0008006" key="10">
    <source>
        <dbReference type="Google" id="ProtNLM"/>
    </source>
</evidence>
<evidence type="ECO:0000256" key="3">
    <source>
        <dbReference type="ARBA" id="ARBA00022475"/>
    </source>
</evidence>
<evidence type="ECO:0000256" key="2">
    <source>
        <dbReference type="ARBA" id="ARBA00007430"/>
    </source>
</evidence>
<dbReference type="PANTHER" id="PTHR30250:SF10">
    <property type="entry name" value="LIPOPOLYSACCHARIDE BIOSYNTHESIS PROTEIN WZXC"/>
    <property type="match status" value="1"/>
</dbReference>
<evidence type="ECO:0000313" key="9">
    <source>
        <dbReference type="EMBL" id="KAA6336834.1"/>
    </source>
</evidence>
<protein>
    <recommendedName>
        <fullName evidence="10">Polysaccharide biosynthesis protein C-terminal domain-containing protein</fullName>
    </recommendedName>
</protein>
<evidence type="ECO:0000256" key="7">
    <source>
        <dbReference type="SAM" id="Phobius"/>
    </source>
</evidence>
<keyword evidence="5 7" id="KW-1133">Transmembrane helix</keyword>
<keyword evidence="3" id="KW-1003">Cell membrane</keyword>
<feature type="transmembrane region" description="Helical" evidence="7">
    <location>
        <begin position="367"/>
        <end position="388"/>
    </location>
</feature>
<dbReference type="EMBL" id="SNRY01000756">
    <property type="protein sequence ID" value="KAA6336834.1"/>
    <property type="molecule type" value="Genomic_DNA"/>
</dbReference>
<accession>A0A5J4RSX7</accession>
<feature type="transmembrane region" description="Helical" evidence="7">
    <location>
        <begin position="330"/>
        <end position="347"/>
    </location>
</feature>
<feature type="transmembrane region" description="Helical" evidence="7">
    <location>
        <begin position="108"/>
        <end position="130"/>
    </location>
</feature>
<feature type="transmembrane region" description="Helical" evidence="7">
    <location>
        <begin position="397"/>
        <end position="415"/>
    </location>
</feature>
<keyword evidence="4 7" id="KW-0812">Transmembrane</keyword>
<evidence type="ECO:0000256" key="4">
    <source>
        <dbReference type="ARBA" id="ARBA00022692"/>
    </source>
</evidence>
<dbReference type="GO" id="GO:0005886">
    <property type="term" value="C:plasma membrane"/>
    <property type="evidence" value="ECO:0007669"/>
    <property type="project" value="UniProtKB-SubCell"/>
</dbReference>
<feature type="transmembrane region" description="Helical" evidence="7">
    <location>
        <begin position="142"/>
        <end position="165"/>
    </location>
</feature>
<dbReference type="EMBL" id="SNRY01000756">
    <property type="protein sequence ID" value="KAA6336827.1"/>
    <property type="molecule type" value="Genomic_DNA"/>
</dbReference>
<dbReference type="AlphaFoldDB" id="A0A5J4RSX7"/>
<gene>
    <name evidence="8" type="ORF">EZS27_015039</name>
    <name evidence="9" type="ORF">EZS27_015046</name>
</gene>
<name>A0A5J4RSX7_9ZZZZ</name>
<dbReference type="InterPro" id="IPR050833">
    <property type="entry name" value="Poly_Biosynth_Transport"/>
</dbReference>
<sequence length="453" mass="51602">MELIRVIASIFGIDKAIFYTALGRIIQAAGGIISIFFIAKFLTGVEQGFYYTFGSIVAIQVFFELGLNGIITQYVAHEVSHLDWETSIKLSGETNYLSRLSSLLHFSVKWYVCFAVFLLITLIIVGFIFFNRYGKHENIFWRIPWILLAVGTAFNMLIAPILAFFEGLSKVKEVAKIRLCQQGVCLIIIWAGLCWGAKLYISGINSLLGVFLIIFLILRSDFKKILLNIWRVHIHEQVNYKKEIFPYQWKIALSWVSGYFIFQLFNPVLFATEGAVVAGQMGMTLVALNGIQSLSLSWMTTKVPLYSGLIAQKQYIQLDDVFNRTLKQSVFINGIALMTMLFVIYLIRYFNISIGNVDLGKRFLDYIPMILMVIPLFINQFISSWAIYLRCHKQEPFLVNSIVGGILCCISTVLLGKYLGVLGITGGYCFLTFAGAFWGYWIFKTKKQKWHGK</sequence>
<evidence type="ECO:0000256" key="6">
    <source>
        <dbReference type="ARBA" id="ARBA00023136"/>
    </source>
</evidence>
<feature type="transmembrane region" description="Helical" evidence="7">
    <location>
        <begin position="199"/>
        <end position="218"/>
    </location>
</feature>
<evidence type="ECO:0000256" key="5">
    <source>
        <dbReference type="ARBA" id="ARBA00022989"/>
    </source>
</evidence>
<feature type="transmembrane region" description="Helical" evidence="7">
    <location>
        <begin position="48"/>
        <end position="67"/>
    </location>
</feature>
<evidence type="ECO:0000256" key="1">
    <source>
        <dbReference type="ARBA" id="ARBA00004651"/>
    </source>
</evidence>
<keyword evidence="6 7" id="KW-0472">Membrane</keyword>
<reference evidence="9" key="1">
    <citation type="submission" date="2019-03" db="EMBL/GenBank/DDBJ databases">
        <title>Single cell metagenomics reveals metabolic interactions within the superorganism composed of flagellate Streblomastix strix and complex community of Bacteroidetes bacteria on its surface.</title>
        <authorList>
            <person name="Treitli S.C."/>
            <person name="Kolisko M."/>
            <person name="Husnik F."/>
            <person name="Keeling P."/>
            <person name="Hampl V."/>
        </authorList>
    </citation>
    <scope>NUCLEOTIDE SEQUENCE</scope>
    <source>
        <strain evidence="9">STM</strain>
    </source>
</reference>